<sequence length="425" mass="44716">MITPAVRTLATELTGDDLPAYVYDLAALRAHARAVRDALPSGLELYYAAKANPAPAVLQALAPHVTGYEVASGGEVEHVRAAVPGAPLAFGGPGKTEGELRRALTLGVERFHVESEQELRLLAGGAEDAGIHTVDVLLRVNLPLADERADGEGPLGAALGGAALGGAALGGAALDGAALAMGGRPSPFGLDPEAVERCLSQFSPGGEGGPLRLRGIHAHLASGLDAPAQVAVAAAIADWARKLSERHGLGISEVNVGGGMGVDYAHPDRRFDWAAYGRGMADLALRHPGPTLRIEPGRALTVYCGWYVTEVLDIKHSGGEAFAVVRGGTHHIRTPATKQHDQPFQVLPTDTVWARPWTRPAVRDEPVTLVGQLCTPKDVLAGRIPVAELRVGDRVAFAMAGAYAWNISHHDFLMHPRPGFHYLEE</sequence>
<comment type="cofactor">
    <cofactor evidence="1 3">
        <name>pyridoxal 5'-phosphate</name>
        <dbReference type="ChEBI" id="CHEBI:597326"/>
    </cofactor>
</comment>
<feature type="domain" description="Orn/DAP/Arg decarboxylase 2 N-terminal" evidence="6">
    <location>
        <begin position="26"/>
        <end position="142"/>
    </location>
</feature>
<reference evidence="8 9" key="2">
    <citation type="submission" date="2021-03" db="EMBL/GenBank/DDBJ databases">
        <title>Genomic Encyclopedia of Type Strains, Phase IV (KMG-IV): sequencing the most valuable type-strain genomes for metagenomic binning, comparative biology and taxonomic classification.</title>
        <authorList>
            <person name="Goeker M."/>
        </authorList>
    </citation>
    <scope>NUCLEOTIDE SEQUENCE [LARGE SCALE GENOMIC DNA]</scope>
    <source>
        <strain evidence="8 9">DSM 41954</strain>
    </source>
</reference>
<dbReference type="CDD" id="cd06843">
    <property type="entry name" value="PLPDE_III_PvsE_like"/>
    <property type="match status" value="1"/>
</dbReference>
<evidence type="ECO:0000313" key="8">
    <source>
        <dbReference type="EMBL" id="MBP2064742.1"/>
    </source>
</evidence>
<dbReference type="SUPFAM" id="SSF51419">
    <property type="entry name" value="PLP-binding barrel"/>
    <property type="match status" value="1"/>
</dbReference>
<evidence type="ECO:0000256" key="3">
    <source>
        <dbReference type="PIRSR" id="PIRSR600183-50"/>
    </source>
</evidence>
<dbReference type="InterPro" id="IPR022644">
    <property type="entry name" value="De-COase2_N"/>
</dbReference>
<protein>
    <submittedName>
        <fullName evidence="8">Diaminopimelate decarboxylase</fullName>
        <ecNumber evidence="8">4.1.1.20</ecNumber>
    </submittedName>
    <submittedName>
        <fullName evidence="7">Orn/DAP/Arg decarboxylase 2</fullName>
    </submittedName>
</protein>
<evidence type="ECO:0000256" key="4">
    <source>
        <dbReference type="RuleBase" id="RU003737"/>
    </source>
</evidence>
<keyword evidence="8" id="KW-0456">Lyase</keyword>
<dbReference type="Gene3D" id="3.20.20.10">
    <property type="entry name" value="Alanine racemase"/>
    <property type="match status" value="1"/>
</dbReference>
<gene>
    <name evidence="8" type="ORF">J2Z30_005766</name>
    <name evidence="7" type="ORF">SIRAN7616</name>
</gene>
<keyword evidence="9" id="KW-1185">Reference proteome</keyword>
<dbReference type="InterPro" id="IPR029066">
    <property type="entry name" value="PLP-binding_barrel"/>
</dbReference>
<dbReference type="PRINTS" id="PR01179">
    <property type="entry name" value="ODADCRBXLASE"/>
</dbReference>
<dbReference type="EMBL" id="JAGGLR010000016">
    <property type="protein sequence ID" value="MBP2064742.1"/>
    <property type="molecule type" value="Genomic_DNA"/>
</dbReference>
<dbReference type="EMBL" id="LK022848">
    <property type="protein sequence ID" value="CDR12348.1"/>
    <property type="molecule type" value="Genomic_DNA"/>
</dbReference>
<dbReference type="HOGENOM" id="CLU_026444_0_3_11"/>
<organism evidence="7">
    <name type="scientific">Streptomyces iranensis</name>
    <dbReference type="NCBI Taxonomy" id="576784"/>
    <lineage>
        <taxon>Bacteria</taxon>
        <taxon>Bacillati</taxon>
        <taxon>Actinomycetota</taxon>
        <taxon>Actinomycetes</taxon>
        <taxon>Kitasatosporales</taxon>
        <taxon>Streptomycetaceae</taxon>
        <taxon>Streptomyces</taxon>
        <taxon>Streptomyces violaceusniger group</taxon>
    </lineage>
</organism>
<dbReference type="PANTHER" id="PTHR43727">
    <property type="entry name" value="DIAMINOPIMELATE DECARBOXYLASE"/>
    <property type="match status" value="1"/>
</dbReference>
<comment type="similarity">
    <text evidence="4">Belongs to the Orn/Lys/Arg decarboxylase class-II family.</text>
</comment>
<evidence type="ECO:0000256" key="1">
    <source>
        <dbReference type="ARBA" id="ARBA00001933"/>
    </source>
</evidence>
<feature type="modified residue" description="N6-(pyridoxal phosphate)lysine" evidence="3">
    <location>
        <position position="50"/>
    </location>
</feature>
<feature type="active site" description="Proton donor" evidence="3">
    <location>
        <position position="374"/>
    </location>
</feature>
<dbReference type="PRINTS" id="PR01182">
    <property type="entry name" value="ORNDCRBXLASE"/>
</dbReference>
<evidence type="ECO:0000259" key="5">
    <source>
        <dbReference type="Pfam" id="PF00278"/>
    </source>
</evidence>
<evidence type="ECO:0000256" key="2">
    <source>
        <dbReference type="ARBA" id="ARBA00022898"/>
    </source>
</evidence>
<evidence type="ECO:0000259" key="6">
    <source>
        <dbReference type="Pfam" id="PF02784"/>
    </source>
</evidence>
<feature type="domain" description="Orn/DAP/Arg decarboxylase 2 N-terminal" evidence="6">
    <location>
        <begin position="185"/>
        <end position="301"/>
    </location>
</feature>
<keyword evidence="2 3" id="KW-0663">Pyridoxal phosphate</keyword>
<accession>A0A060ZXY1</accession>
<dbReference type="EC" id="4.1.1.20" evidence="8"/>
<dbReference type="SUPFAM" id="SSF50621">
    <property type="entry name" value="Alanine racemase C-terminal domain-like"/>
    <property type="match status" value="1"/>
</dbReference>
<evidence type="ECO:0000313" key="7">
    <source>
        <dbReference type="EMBL" id="CDR12348.1"/>
    </source>
</evidence>
<reference evidence="7" key="1">
    <citation type="submission" date="2014-05" db="EMBL/GenBank/DDBJ databases">
        <authorList>
            <person name="Horn Fabian"/>
        </authorList>
    </citation>
    <scope>NUCLEOTIDE SEQUENCE</scope>
</reference>
<name>A0A060ZXY1_9ACTN</name>
<dbReference type="InterPro" id="IPR002433">
    <property type="entry name" value="Orn_de-COase"/>
</dbReference>
<dbReference type="GO" id="GO:0009089">
    <property type="term" value="P:lysine biosynthetic process via diaminopimelate"/>
    <property type="evidence" value="ECO:0007669"/>
    <property type="project" value="TreeGrafter"/>
</dbReference>
<evidence type="ECO:0000313" key="9">
    <source>
        <dbReference type="Proteomes" id="UP000756710"/>
    </source>
</evidence>
<dbReference type="GO" id="GO:0006596">
    <property type="term" value="P:polyamine biosynthetic process"/>
    <property type="evidence" value="ECO:0007669"/>
    <property type="project" value="InterPro"/>
</dbReference>
<dbReference type="InterPro" id="IPR022643">
    <property type="entry name" value="De-COase2_C"/>
</dbReference>
<feature type="domain" description="Orn/DAP/Arg decarboxylase 2 C-terminal" evidence="5">
    <location>
        <begin position="21"/>
        <end position="401"/>
    </location>
</feature>
<proteinExistence type="inferred from homology"/>
<dbReference type="InterPro" id="IPR000183">
    <property type="entry name" value="Orn/DAP/Arg_de-COase"/>
</dbReference>
<dbReference type="Gene3D" id="2.40.37.10">
    <property type="entry name" value="Lyase, Ornithine Decarboxylase, Chain A, domain 1"/>
    <property type="match status" value="1"/>
</dbReference>
<dbReference type="PANTHER" id="PTHR43727:SF2">
    <property type="entry name" value="GROUP IV DECARBOXYLASE"/>
    <property type="match status" value="1"/>
</dbReference>
<dbReference type="Pfam" id="PF00278">
    <property type="entry name" value="Orn_DAP_Arg_deC"/>
    <property type="match status" value="1"/>
</dbReference>
<dbReference type="Proteomes" id="UP000756710">
    <property type="component" value="Unassembled WGS sequence"/>
</dbReference>
<dbReference type="Pfam" id="PF02784">
    <property type="entry name" value="Orn_Arg_deC_N"/>
    <property type="match status" value="2"/>
</dbReference>
<dbReference type="RefSeq" id="WP_044577590.1">
    <property type="nucleotide sequence ID" value="NZ_BAABDR010000008.1"/>
</dbReference>
<dbReference type="InterPro" id="IPR009006">
    <property type="entry name" value="Ala_racemase/Decarboxylase_C"/>
</dbReference>
<dbReference type="AlphaFoldDB" id="A0A060ZXY1"/>
<dbReference type="GO" id="GO:0008836">
    <property type="term" value="F:diaminopimelate decarboxylase activity"/>
    <property type="evidence" value="ECO:0007669"/>
    <property type="project" value="UniProtKB-EC"/>
</dbReference>